<dbReference type="AlphaFoldDB" id="A0A414AWW2"/>
<dbReference type="Gene3D" id="3.40.225.10">
    <property type="entry name" value="Class II aldolase/adducin N-terminal domain"/>
    <property type="match status" value="1"/>
</dbReference>
<evidence type="ECO:0000256" key="2">
    <source>
        <dbReference type="ARBA" id="ARBA00023239"/>
    </source>
</evidence>
<dbReference type="RefSeq" id="WP_002568681.1">
    <property type="nucleotide sequence ID" value="NZ_BAABXO010000001.1"/>
</dbReference>
<gene>
    <name evidence="3" type="ORF">DW839_10675</name>
</gene>
<sequence>MDIITERQLETAVEIAHSLFERGKVSGSTANISIRIGDFIYISGSGTSFGTLEKEQFSTLLLDGTHVEGIKPSKEYPLHAMIYRYKPEMKGVVHTHSFYSVLWSCLEHEKKTDVIPAYTPYLKMKVGTVGIIPYAKPGSQELFGYMEERIMNSDAYLLKQHGPVVAGRTILDAFYGLEELEESAKTAWYLRGEHVQEC</sequence>
<dbReference type="GO" id="GO:0016832">
    <property type="term" value="F:aldehyde-lyase activity"/>
    <property type="evidence" value="ECO:0007669"/>
    <property type="project" value="TreeGrafter"/>
</dbReference>
<protein>
    <submittedName>
        <fullName evidence="3">Aldolase</fullName>
    </submittedName>
</protein>
<keyword evidence="1" id="KW-0479">Metal-binding</keyword>
<accession>A0A414AWW2</accession>
<dbReference type="Proteomes" id="UP000283975">
    <property type="component" value="Unassembled WGS sequence"/>
</dbReference>
<reference evidence="3 4" key="1">
    <citation type="submission" date="2018-08" db="EMBL/GenBank/DDBJ databases">
        <title>A genome reference for cultivated species of the human gut microbiota.</title>
        <authorList>
            <person name="Zou Y."/>
            <person name="Xue W."/>
            <person name="Luo G."/>
        </authorList>
    </citation>
    <scope>NUCLEOTIDE SEQUENCE [LARGE SCALE GENOMIC DNA]</scope>
    <source>
        <strain evidence="3 4">AM35-14</strain>
    </source>
</reference>
<comment type="caution">
    <text evidence="3">The sequence shown here is derived from an EMBL/GenBank/DDBJ whole genome shotgun (WGS) entry which is preliminary data.</text>
</comment>
<dbReference type="GO" id="GO:0046872">
    <property type="term" value="F:metal ion binding"/>
    <property type="evidence" value="ECO:0007669"/>
    <property type="project" value="UniProtKB-KW"/>
</dbReference>
<dbReference type="GO" id="GO:0005829">
    <property type="term" value="C:cytosol"/>
    <property type="evidence" value="ECO:0007669"/>
    <property type="project" value="TreeGrafter"/>
</dbReference>
<organism evidence="3 4">
    <name type="scientific">Enterocloster bolteae</name>
    <dbReference type="NCBI Taxonomy" id="208479"/>
    <lineage>
        <taxon>Bacteria</taxon>
        <taxon>Bacillati</taxon>
        <taxon>Bacillota</taxon>
        <taxon>Clostridia</taxon>
        <taxon>Lachnospirales</taxon>
        <taxon>Lachnospiraceae</taxon>
        <taxon>Enterocloster</taxon>
    </lineage>
</organism>
<dbReference type="GO" id="GO:0019323">
    <property type="term" value="P:pentose catabolic process"/>
    <property type="evidence" value="ECO:0007669"/>
    <property type="project" value="TreeGrafter"/>
</dbReference>
<dbReference type="EMBL" id="QSHZ01000009">
    <property type="protein sequence ID" value="RHC56390.1"/>
    <property type="molecule type" value="Genomic_DNA"/>
</dbReference>
<dbReference type="InterPro" id="IPR036409">
    <property type="entry name" value="Aldolase_II/adducin_N_sf"/>
</dbReference>
<dbReference type="SUPFAM" id="SSF53639">
    <property type="entry name" value="AraD/HMP-PK domain-like"/>
    <property type="match status" value="1"/>
</dbReference>
<dbReference type="InterPro" id="IPR001303">
    <property type="entry name" value="Aldolase_II/adducin_N"/>
</dbReference>
<evidence type="ECO:0000313" key="4">
    <source>
        <dbReference type="Proteomes" id="UP000283975"/>
    </source>
</evidence>
<dbReference type="PANTHER" id="PTHR22789:SF0">
    <property type="entry name" value="3-OXO-TETRONATE 4-PHOSPHATE DECARBOXYLASE-RELATED"/>
    <property type="match status" value="1"/>
</dbReference>
<dbReference type="InterPro" id="IPR050197">
    <property type="entry name" value="Aldolase_class_II_sugar_metab"/>
</dbReference>
<proteinExistence type="predicted"/>
<keyword evidence="2" id="KW-0456">Lyase</keyword>
<dbReference type="SMART" id="SM01007">
    <property type="entry name" value="Aldolase_II"/>
    <property type="match status" value="1"/>
</dbReference>
<name>A0A414AWW2_9FIRM</name>
<evidence type="ECO:0000256" key="1">
    <source>
        <dbReference type="ARBA" id="ARBA00022723"/>
    </source>
</evidence>
<evidence type="ECO:0000313" key="3">
    <source>
        <dbReference type="EMBL" id="RHC56390.1"/>
    </source>
</evidence>
<dbReference type="PANTHER" id="PTHR22789">
    <property type="entry name" value="FUCULOSE PHOSPHATE ALDOLASE"/>
    <property type="match status" value="1"/>
</dbReference>
<dbReference type="Pfam" id="PF00596">
    <property type="entry name" value="Aldolase_II"/>
    <property type="match status" value="1"/>
</dbReference>
<dbReference type="KEGG" id="cbol:CGC65_23030"/>